<dbReference type="AlphaFoldDB" id="I8AM36"/>
<keyword evidence="1" id="KW-1133">Transmembrane helix</keyword>
<feature type="transmembrane region" description="Helical" evidence="1">
    <location>
        <begin position="6"/>
        <end position="25"/>
    </location>
</feature>
<dbReference type="Pfam" id="PF04173">
    <property type="entry name" value="DoxD"/>
    <property type="match status" value="1"/>
</dbReference>
<evidence type="ECO:0000313" key="3">
    <source>
        <dbReference type="EMBL" id="EIT86729.1"/>
    </source>
</evidence>
<dbReference type="PANTHER" id="PTHR39157">
    <property type="entry name" value="INTEGRAL MEMBRANE PROTEIN-RELATED"/>
    <property type="match status" value="1"/>
</dbReference>
<sequence>MLRQFLRTNSVASVLLTVIRLYIGYQWLMAGWKKIANGPFDATGFLQGALKQTAGDHPAVQPWWGSVLENVIIPHVPIFNFLVAWGEFLVGIALILGLFTSFSVVMALTMNFSYLFSGTTSVNPQMVLLSLFLLTAGINASRIGLDRWVLPLISHRTSKEPTMNRNNPAL</sequence>
<gene>
    <name evidence="3" type="ORF">A374_04124</name>
</gene>
<keyword evidence="1" id="KW-0812">Transmembrane</keyword>
<dbReference type="STRING" id="1196324.A374_04124"/>
<feature type="transmembrane region" description="Helical" evidence="1">
    <location>
        <begin position="88"/>
        <end position="114"/>
    </location>
</feature>
<dbReference type="EMBL" id="AKKV01000020">
    <property type="protein sequence ID" value="EIT86729.1"/>
    <property type="molecule type" value="Genomic_DNA"/>
</dbReference>
<keyword evidence="4" id="KW-1185">Reference proteome</keyword>
<keyword evidence="1" id="KW-0472">Membrane</keyword>
<evidence type="ECO:0000256" key="1">
    <source>
        <dbReference type="SAM" id="Phobius"/>
    </source>
</evidence>
<dbReference type="PATRIC" id="fig|1196324.3.peg.837"/>
<accession>I8AM36</accession>
<dbReference type="eggNOG" id="COG2259">
    <property type="taxonomic scope" value="Bacteria"/>
</dbReference>
<name>I8AM36_9BACL</name>
<comment type="caution">
    <text evidence="3">The sequence shown here is derived from an EMBL/GenBank/DDBJ whole genome shotgun (WGS) entry which is preliminary data.</text>
</comment>
<organism evidence="3 4">
    <name type="scientific">Fictibacillus macauensis ZFHKF-1</name>
    <dbReference type="NCBI Taxonomy" id="1196324"/>
    <lineage>
        <taxon>Bacteria</taxon>
        <taxon>Bacillati</taxon>
        <taxon>Bacillota</taxon>
        <taxon>Bacilli</taxon>
        <taxon>Bacillales</taxon>
        <taxon>Fictibacillaceae</taxon>
        <taxon>Fictibacillus</taxon>
    </lineage>
</organism>
<feature type="domain" description="TQO small subunit DoxD" evidence="2">
    <location>
        <begin position="17"/>
        <end position="118"/>
    </location>
</feature>
<dbReference type="RefSeq" id="WP_007200924.1">
    <property type="nucleotide sequence ID" value="NZ_AKKV01000020.1"/>
</dbReference>
<dbReference type="InterPro" id="IPR007301">
    <property type="entry name" value="DoxD"/>
</dbReference>
<evidence type="ECO:0000313" key="4">
    <source>
        <dbReference type="Proteomes" id="UP000004080"/>
    </source>
</evidence>
<dbReference type="OrthoDB" id="26941at2"/>
<dbReference type="PANTHER" id="PTHR39157:SF1">
    <property type="entry name" value="DOXX FAMILY PROTEIN"/>
    <property type="match status" value="1"/>
</dbReference>
<dbReference type="Proteomes" id="UP000004080">
    <property type="component" value="Unassembled WGS sequence"/>
</dbReference>
<protein>
    <submittedName>
        <fullName evidence="3">DoxX protein</fullName>
    </submittedName>
</protein>
<evidence type="ECO:0000259" key="2">
    <source>
        <dbReference type="Pfam" id="PF04173"/>
    </source>
</evidence>
<reference evidence="3 4" key="1">
    <citation type="journal article" date="2012" name="J. Bacteriol.">
        <title>Genome of Bacillus macauensis ZFHKF-1, a Long-Chain-Forming Bacterium.</title>
        <authorList>
            <person name="Cai L."/>
            <person name="Zhang T."/>
        </authorList>
    </citation>
    <scope>NUCLEOTIDE SEQUENCE [LARGE SCALE GENOMIC DNA]</scope>
    <source>
        <strain evidence="3 4">ZFHKF-1</strain>
    </source>
</reference>
<proteinExistence type="predicted"/>